<dbReference type="GO" id="GO:0006888">
    <property type="term" value="P:endoplasmic reticulum to Golgi vesicle-mediated transport"/>
    <property type="evidence" value="ECO:0007669"/>
    <property type="project" value="InterPro"/>
</dbReference>
<organism evidence="3 4">
    <name type="scientific">Hydnum rufescens UP504</name>
    <dbReference type="NCBI Taxonomy" id="1448309"/>
    <lineage>
        <taxon>Eukaryota</taxon>
        <taxon>Fungi</taxon>
        <taxon>Dikarya</taxon>
        <taxon>Basidiomycota</taxon>
        <taxon>Agaricomycotina</taxon>
        <taxon>Agaricomycetes</taxon>
        <taxon>Cantharellales</taxon>
        <taxon>Hydnaceae</taxon>
        <taxon>Hydnum</taxon>
    </lineage>
</organism>
<reference evidence="3" key="1">
    <citation type="journal article" date="2020" name="Nat. Commun.">
        <title>Large-scale genome sequencing of mycorrhizal fungi provides insights into the early evolution of symbiotic traits.</title>
        <authorList>
            <person name="Miyauchi S."/>
            <person name="Kiss E."/>
            <person name="Kuo A."/>
            <person name="Drula E."/>
            <person name="Kohler A."/>
            <person name="Sanchez-Garcia M."/>
            <person name="Morin E."/>
            <person name="Andreopoulos B."/>
            <person name="Barry K.W."/>
            <person name="Bonito G."/>
            <person name="Buee M."/>
            <person name="Carver A."/>
            <person name="Chen C."/>
            <person name="Cichocki N."/>
            <person name="Clum A."/>
            <person name="Culley D."/>
            <person name="Crous P.W."/>
            <person name="Fauchery L."/>
            <person name="Girlanda M."/>
            <person name="Hayes R.D."/>
            <person name="Keri Z."/>
            <person name="LaButti K."/>
            <person name="Lipzen A."/>
            <person name="Lombard V."/>
            <person name="Magnuson J."/>
            <person name="Maillard F."/>
            <person name="Murat C."/>
            <person name="Nolan M."/>
            <person name="Ohm R.A."/>
            <person name="Pangilinan J."/>
            <person name="Pereira M.F."/>
            <person name="Perotto S."/>
            <person name="Peter M."/>
            <person name="Pfister S."/>
            <person name="Riley R."/>
            <person name="Sitrit Y."/>
            <person name="Stielow J.B."/>
            <person name="Szollosi G."/>
            <person name="Zifcakova L."/>
            <person name="Stursova M."/>
            <person name="Spatafora J.W."/>
            <person name="Tedersoo L."/>
            <person name="Vaario L.M."/>
            <person name="Yamada A."/>
            <person name="Yan M."/>
            <person name="Wang P."/>
            <person name="Xu J."/>
            <person name="Bruns T."/>
            <person name="Baldrian P."/>
            <person name="Vilgalys R."/>
            <person name="Dunand C."/>
            <person name="Henrissat B."/>
            <person name="Grigoriev I.V."/>
            <person name="Hibbett D."/>
            <person name="Nagy L.G."/>
            <person name="Martin F.M."/>
        </authorList>
    </citation>
    <scope>NUCLEOTIDE SEQUENCE</scope>
    <source>
        <strain evidence="3">UP504</strain>
    </source>
</reference>
<dbReference type="PANTHER" id="PTHR12403">
    <property type="entry name" value="TRAFFICKING PROTEIN PARTICLE COMPLEX SUBUNIT 2"/>
    <property type="match status" value="1"/>
</dbReference>
<evidence type="ECO:0000256" key="1">
    <source>
        <dbReference type="ARBA" id="ARBA00006626"/>
    </source>
</evidence>
<dbReference type="AlphaFoldDB" id="A0A9P6B9S2"/>
<evidence type="ECO:0000313" key="4">
    <source>
        <dbReference type="Proteomes" id="UP000886523"/>
    </source>
</evidence>
<accession>A0A9P6B9S2</accession>
<dbReference type="InterPro" id="IPR006722">
    <property type="entry name" value="Sedlin"/>
</dbReference>
<dbReference type="GO" id="GO:0005737">
    <property type="term" value="C:cytoplasm"/>
    <property type="evidence" value="ECO:0007669"/>
    <property type="project" value="GOC"/>
</dbReference>
<dbReference type="InterPro" id="IPR011012">
    <property type="entry name" value="Longin-like_dom_sf"/>
</dbReference>
<dbReference type="EMBL" id="MU128912">
    <property type="protein sequence ID" value="KAF9520363.1"/>
    <property type="molecule type" value="Genomic_DNA"/>
</dbReference>
<sequence>MVKVNAIALVSPLNHPIIVRSFSLSDHLKYNYVAHTSLDVIEERIALGPKFMDCYLGHLYSLEDVAVYGYVTPTRIKIILALELADAVVRDADVVAIFKAVHTAYHESMSNPFLRLNTMVDFTTDPSSLLNMQTKEWKGLEQRIDNIGRAIGSLPPEPTS</sequence>
<evidence type="ECO:0000256" key="2">
    <source>
        <dbReference type="ARBA" id="ARBA00024408"/>
    </source>
</evidence>
<dbReference type="SUPFAM" id="SSF64356">
    <property type="entry name" value="SNARE-like"/>
    <property type="match status" value="1"/>
</dbReference>
<dbReference type="Gene3D" id="3.30.450.70">
    <property type="match status" value="1"/>
</dbReference>
<comment type="caution">
    <text evidence="3">The sequence shown here is derived from an EMBL/GenBank/DDBJ whole genome shotgun (WGS) entry which is preliminary data.</text>
</comment>
<protein>
    <recommendedName>
        <fullName evidence="2">Trafficking protein particle complex subunit 2-like protein</fullName>
    </recommendedName>
</protein>
<dbReference type="CDD" id="cd14854">
    <property type="entry name" value="TRAPPC2L"/>
    <property type="match status" value="1"/>
</dbReference>
<gene>
    <name evidence="3" type="ORF">BS47DRAFT_1323884</name>
</gene>
<name>A0A9P6B9S2_9AGAM</name>
<evidence type="ECO:0000313" key="3">
    <source>
        <dbReference type="EMBL" id="KAF9520363.1"/>
    </source>
</evidence>
<dbReference type="Pfam" id="PF04628">
    <property type="entry name" value="Sedlin_N"/>
    <property type="match status" value="1"/>
</dbReference>
<dbReference type="Proteomes" id="UP000886523">
    <property type="component" value="Unassembled WGS sequence"/>
</dbReference>
<keyword evidence="4" id="KW-1185">Reference proteome</keyword>
<dbReference type="OrthoDB" id="18320at2759"/>
<proteinExistence type="inferred from homology"/>
<comment type="similarity">
    <text evidence="1">Belongs to the TRAPP small subunits family. Sedlin subfamily.</text>
</comment>
<dbReference type="InterPro" id="IPR044760">
    <property type="entry name" value="TRAPPC2L"/>
</dbReference>